<organism evidence="2 3">
    <name type="scientific">Clostridium tetani</name>
    <dbReference type="NCBI Taxonomy" id="1513"/>
    <lineage>
        <taxon>Bacteria</taxon>
        <taxon>Bacillati</taxon>
        <taxon>Bacillota</taxon>
        <taxon>Clostridia</taxon>
        <taxon>Eubacteriales</taxon>
        <taxon>Clostridiaceae</taxon>
        <taxon>Clostridium</taxon>
    </lineage>
</organism>
<accession>A0ABY0EL55</accession>
<proteinExistence type="predicted"/>
<evidence type="ECO:0000313" key="2">
    <source>
        <dbReference type="EMBL" id="RXI52062.1"/>
    </source>
</evidence>
<keyword evidence="1" id="KW-1133">Transmembrane helix</keyword>
<dbReference type="RefSeq" id="WP_039261377.1">
    <property type="nucleotide sequence ID" value="NZ_CASHSW010000025.1"/>
</dbReference>
<feature type="transmembrane region" description="Helical" evidence="1">
    <location>
        <begin position="155"/>
        <end position="172"/>
    </location>
</feature>
<sequence length="231" mass="27396">MNSICKDDYKKLKKQFDIKMHTGEFPLAIVSWILIIIAIGFFLVLSSTANGYMINSKIIPIFLYILLMDFVGYKSIRDDLEFFTDLGYKRKRYFINKKIMEFILFSIITFFMSIWLVTMRNDISVRYLGFLFQGGFISFLKYIIVNYLFINLIRISYLFIGLVINTTITFLFKLKGKRILQTFVLFILPLLIPSVDLHLSNYNMRVLTYVSPIIILIEIYFEYKIIRNMDV</sequence>
<reference evidence="2 3" key="1">
    <citation type="submission" date="2018-06" db="EMBL/GenBank/DDBJ databases">
        <title>Genome conservation of Clostridium tetani.</title>
        <authorList>
            <person name="Bruggemann H."/>
            <person name="Popoff M.R."/>
        </authorList>
    </citation>
    <scope>NUCLEOTIDE SEQUENCE [LARGE SCALE GENOMIC DNA]</scope>
    <source>
        <strain evidence="2 3">63.05</strain>
    </source>
</reference>
<feature type="transmembrane region" description="Helical" evidence="1">
    <location>
        <begin position="130"/>
        <end position="149"/>
    </location>
</feature>
<evidence type="ECO:0000256" key="1">
    <source>
        <dbReference type="SAM" id="Phobius"/>
    </source>
</evidence>
<feature type="transmembrane region" description="Helical" evidence="1">
    <location>
        <begin position="99"/>
        <end position="118"/>
    </location>
</feature>
<comment type="caution">
    <text evidence="2">The sequence shown here is derived from an EMBL/GenBank/DDBJ whole genome shotgun (WGS) entry which is preliminary data.</text>
</comment>
<name>A0ABY0EL55_CLOTA</name>
<dbReference type="EMBL" id="QMAU01000051">
    <property type="protein sequence ID" value="RXI52062.1"/>
    <property type="molecule type" value="Genomic_DNA"/>
</dbReference>
<keyword evidence="1" id="KW-0812">Transmembrane</keyword>
<gene>
    <name evidence="2" type="ORF">DP131_13230</name>
</gene>
<keyword evidence="1" id="KW-0472">Membrane</keyword>
<feature type="transmembrane region" description="Helical" evidence="1">
    <location>
        <begin position="206"/>
        <end position="223"/>
    </location>
</feature>
<feature type="transmembrane region" description="Helical" evidence="1">
    <location>
        <begin position="58"/>
        <end position="76"/>
    </location>
</feature>
<dbReference type="Proteomes" id="UP000290273">
    <property type="component" value="Unassembled WGS sequence"/>
</dbReference>
<feature type="transmembrane region" description="Helical" evidence="1">
    <location>
        <begin position="179"/>
        <end position="200"/>
    </location>
</feature>
<protein>
    <submittedName>
        <fullName evidence="2">Uncharacterized protein</fullName>
    </submittedName>
</protein>
<feature type="transmembrane region" description="Helical" evidence="1">
    <location>
        <begin position="25"/>
        <end position="46"/>
    </location>
</feature>
<evidence type="ECO:0000313" key="3">
    <source>
        <dbReference type="Proteomes" id="UP000290273"/>
    </source>
</evidence>